<dbReference type="PANTHER" id="PTHR48112">
    <property type="entry name" value="HIGH MOBILITY GROUP PROTEIN DSP1"/>
    <property type="match status" value="1"/>
</dbReference>
<gene>
    <name evidence="5" type="ORF">PECAL_6P07660</name>
</gene>
<feature type="region of interest" description="Disordered" evidence="3">
    <location>
        <begin position="120"/>
        <end position="141"/>
    </location>
</feature>
<feature type="DNA-binding region" description="HMG box" evidence="2">
    <location>
        <begin position="63"/>
        <end position="125"/>
    </location>
</feature>
<feature type="domain" description="HMG box" evidence="4">
    <location>
        <begin position="63"/>
        <end position="125"/>
    </location>
</feature>
<dbReference type="SMART" id="SM00398">
    <property type="entry name" value="HMG"/>
    <property type="match status" value="3"/>
</dbReference>
<evidence type="ECO:0000256" key="3">
    <source>
        <dbReference type="SAM" id="MobiDB-lite"/>
    </source>
</evidence>
<dbReference type="Pfam" id="PF00505">
    <property type="entry name" value="HMG_box"/>
    <property type="match status" value="2"/>
</dbReference>
<dbReference type="PROSITE" id="PS50118">
    <property type="entry name" value="HMG_BOX_2"/>
    <property type="match status" value="3"/>
</dbReference>
<dbReference type="SUPFAM" id="SSF47095">
    <property type="entry name" value="HMG-box"/>
    <property type="match status" value="3"/>
</dbReference>
<feature type="domain" description="HMG box" evidence="4">
    <location>
        <begin position="139"/>
        <end position="206"/>
    </location>
</feature>
<feature type="region of interest" description="Disordered" evidence="3">
    <location>
        <begin position="39"/>
        <end position="74"/>
    </location>
</feature>
<dbReference type="AlphaFoldDB" id="A0A8J2SX18"/>
<dbReference type="CDD" id="cd00084">
    <property type="entry name" value="HMG-box_SF"/>
    <property type="match status" value="2"/>
</dbReference>
<protein>
    <recommendedName>
        <fullName evidence="4">HMG box domain-containing protein</fullName>
    </recommendedName>
</protein>
<organism evidence="5 6">
    <name type="scientific">Pelagomonas calceolata</name>
    <dbReference type="NCBI Taxonomy" id="35677"/>
    <lineage>
        <taxon>Eukaryota</taxon>
        <taxon>Sar</taxon>
        <taxon>Stramenopiles</taxon>
        <taxon>Ochrophyta</taxon>
        <taxon>Pelagophyceae</taxon>
        <taxon>Pelagomonadales</taxon>
        <taxon>Pelagomonadaceae</taxon>
        <taxon>Pelagomonas</taxon>
    </lineage>
</organism>
<comment type="caution">
    <text evidence="5">The sequence shown here is derived from an EMBL/GenBank/DDBJ whole genome shotgun (WGS) entry which is preliminary data.</text>
</comment>
<keyword evidence="1 2" id="KW-0238">DNA-binding</keyword>
<keyword evidence="2" id="KW-0539">Nucleus</keyword>
<reference evidence="5" key="1">
    <citation type="submission" date="2021-11" db="EMBL/GenBank/DDBJ databases">
        <authorList>
            <consortium name="Genoscope - CEA"/>
            <person name="William W."/>
        </authorList>
    </citation>
    <scope>NUCLEOTIDE SEQUENCE</scope>
</reference>
<feature type="domain" description="HMG box" evidence="4">
    <location>
        <begin position="247"/>
        <end position="317"/>
    </location>
</feature>
<sequence length="423" mass="48199">MTAVAASNNSEELILELFDVLERCPASARDAATDAALEAISKRGTPEEPEEPVPEAIKSEPSFMQPKSAYDRYRDAQRDRLARQHPELEPMQLNEKMRLTWAELGEAARAPYVQQAHAERDAWQEAQGVQPEPWDSDRPRKPPSVFDLWSRATKPRETIGAQKSEAQVRKQISELYKALTPEQRQPYQAEYDRTMPKFLEDEKAWAAKWNLVKTCKGFVPSTHPAAINKAKRLSGDVSTSGDTPPLPTSYPKALDMWSRDLKETYRTKFPSLNPPDLLKKMKADWAAMTDEDPVKSDYKRRSAKLKEEYASRYSEWQEKQCEDGPRKKRRAAVNADLSGDSRVTEEGSGLANAAHFSDAQKAVLESQRALWEREPTHEDALDLSSRAHEALARRFASEISEEPPTDLLKHYYSMIANWLKRRS</sequence>
<accession>A0A8J2SX18</accession>
<proteinExistence type="predicted"/>
<evidence type="ECO:0000259" key="4">
    <source>
        <dbReference type="PROSITE" id="PS50118"/>
    </source>
</evidence>
<name>A0A8J2SX18_9STRA</name>
<evidence type="ECO:0000256" key="1">
    <source>
        <dbReference type="ARBA" id="ARBA00023125"/>
    </source>
</evidence>
<dbReference type="EMBL" id="CAKKNE010000006">
    <property type="protein sequence ID" value="CAH0379163.1"/>
    <property type="molecule type" value="Genomic_DNA"/>
</dbReference>
<evidence type="ECO:0000313" key="5">
    <source>
        <dbReference type="EMBL" id="CAH0379163.1"/>
    </source>
</evidence>
<dbReference type="InterPro" id="IPR036910">
    <property type="entry name" value="HMG_box_dom_sf"/>
</dbReference>
<dbReference type="GO" id="GO:0006357">
    <property type="term" value="P:regulation of transcription by RNA polymerase II"/>
    <property type="evidence" value="ECO:0007669"/>
    <property type="project" value="TreeGrafter"/>
</dbReference>
<feature type="DNA-binding region" description="HMG box" evidence="2">
    <location>
        <begin position="247"/>
        <end position="317"/>
    </location>
</feature>
<dbReference type="Gene3D" id="1.10.30.10">
    <property type="entry name" value="High mobility group box domain"/>
    <property type="match status" value="3"/>
</dbReference>
<dbReference type="InterPro" id="IPR050342">
    <property type="entry name" value="HMGB"/>
</dbReference>
<dbReference type="Proteomes" id="UP000789595">
    <property type="component" value="Unassembled WGS sequence"/>
</dbReference>
<evidence type="ECO:0000313" key="6">
    <source>
        <dbReference type="Proteomes" id="UP000789595"/>
    </source>
</evidence>
<feature type="DNA-binding region" description="HMG box" evidence="2">
    <location>
        <begin position="139"/>
        <end position="206"/>
    </location>
</feature>
<keyword evidence="6" id="KW-1185">Reference proteome</keyword>
<dbReference type="GO" id="GO:0003677">
    <property type="term" value="F:DNA binding"/>
    <property type="evidence" value="ECO:0007669"/>
    <property type="project" value="UniProtKB-UniRule"/>
</dbReference>
<dbReference type="PANTHER" id="PTHR48112:SF22">
    <property type="entry name" value="MITOCHONDRIAL TRANSCRIPTION FACTOR A, ISOFORM B"/>
    <property type="match status" value="1"/>
</dbReference>
<dbReference type="GO" id="GO:0005634">
    <property type="term" value="C:nucleus"/>
    <property type="evidence" value="ECO:0007669"/>
    <property type="project" value="UniProtKB-UniRule"/>
</dbReference>
<dbReference type="InterPro" id="IPR009071">
    <property type="entry name" value="HMG_box_dom"/>
</dbReference>
<evidence type="ECO:0000256" key="2">
    <source>
        <dbReference type="PROSITE-ProRule" id="PRU00267"/>
    </source>
</evidence>